<dbReference type="GO" id="GO:0005886">
    <property type="term" value="C:plasma membrane"/>
    <property type="evidence" value="ECO:0007669"/>
    <property type="project" value="UniProtKB-SubCell"/>
</dbReference>
<dbReference type="HAMAP" id="MF_00275">
    <property type="entry name" value="KdpA"/>
    <property type="match status" value="1"/>
</dbReference>
<name>A0A8J3TKN5_9ACTN</name>
<comment type="subunit">
    <text evidence="9">The system is composed of three essential subunits: KdpA, KdpB and KdpC.</text>
</comment>
<feature type="transmembrane region" description="Helical" evidence="9">
    <location>
        <begin position="480"/>
        <end position="501"/>
    </location>
</feature>
<dbReference type="Pfam" id="PF03814">
    <property type="entry name" value="KdpA"/>
    <property type="match status" value="1"/>
</dbReference>
<dbReference type="GO" id="GO:0030955">
    <property type="term" value="F:potassium ion binding"/>
    <property type="evidence" value="ECO:0007669"/>
    <property type="project" value="UniProtKB-UniRule"/>
</dbReference>
<dbReference type="RefSeq" id="WP_168115742.1">
    <property type="nucleotide sequence ID" value="NZ_BOON01000024.1"/>
</dbReference>
<keyword evidence="8 9" id="KW-0472">Membrane</keyword>
<keyword evidence="5 9" id="KW-0630">Potassium</keyword>
<evidence type="ECO:0000256" key="2">
    <source>
        <dbReference type="ARBA" id="ARBA00022475"/>
    </source>
</evidence>
<proteinExistence type="inferred from homology"/>
<dbReference type="GO" id="GO:0008556">
    <property type="term" value="F:P-type potassium transmembrane transporter activity"/>
    <property type="evidence" value="ECO:0007669"/>
    <property type="project" value="InterPro"/>
</dbReference>
<evidence type="ECO:0000313" key="11">
    <source>
        <dbReference type="Proteomes" id="UP000599074"/>
    </source>
</evidence>
<evidence type="ECO:0000256" key="5">
    <source>
        <dbReference type="ARBA" id="ARBA00022958"/>
    </source>
</evidence>
<comment type="caution">
    <text evidence="10">The sequence shown here is derived from an EMBL/GenBank/DDBJ whole genome shotgun (WGS) entry which is preliminary data.</text>
</comment>
<feature type="transmembrane region" description="Helical" evidence="9">
    <location>
        <begin position="176"/>
        <end position="194"/>
    </location>
</feature>
<dbReference type="InterPro" id="IPR004623">
    <property type="entry name" value="KdpA"/>
</dbReference>
<dbReference type="PANTHER" id="PTHR30607">
    <property type="entry name" value="POTASSIUM-TRANSPORTING ATPASE A CHAIN"/>
    <property type="match status" value="1"/>
</dbReference>
<dbReference type="EMBL" id="BOON01000024">
    <property type="protein sequence ID" value="GII23130.1"/>
    <property type="molecule type" value="Genomic_DNA"/>
</dbReference>
<dbReference type="PANTHER" id="PTHR30607:SF2">
    <property type="entry name" value="POTASSIUM-TRANSPORTING ATPASE POTASSIUM-BINDING SUBUNIT"/>
    <property type="match status" value="1"/>
</dbReference>
<evidence type="ECO:0000256" key="4">
    <source>
        <dbReference type="ARBA" id="ARBA00022692"/>
    </source>
</evidence>
<reference evidence="10" key="1">
    <citation type="submission" date="2021-01" db="EMBL/GenBank/DDBJ databases">
        <title>Whole genome shotgun sequence of Planosporangium mesophilum NBRC 109066.</title>
        <authorList>
            <person name="Komaki H."/>
            <person name="Tamura T."/>
        </authorList>
    </citation>
    <scope>NUCLEOTIDE SEQUENCE</scope>
    <source>
        <strain evidence="10">NBRC 109066</strain>
    </source>
</reference>
<protein>
    <recommendedName>
        <fullName evidence="9">Potassium-transporting ATPase potassium-binding subunit</fullName>
    </recommendedName>
    <alternativeName>
        <fullName evidence="9">ATP phosphohydrolase [potassium-transporting] A chain</fullName>
    </alternativeName>
    <alternativeName>
        <fullName evidence="9">Potassium-binding and translocating subunit A</fullName>
    </alternativeName>
    <alternativeName>
        <fullName evidence="9">Potassium-translocating ATPase A chain</fullName>
    </alternativeName>
</protein>
<keyword evidence="11" id="KW-1185">Reference proteome</keyword>
<feature type="transmembrane region" description="Helical" evidence="9">
    <location>
        <begin position="375"/>
        <end position="394"/>
    </location>
</feature>
<dbReference type="PIRSF" id="PIRSF001294">
    <property type="entry name" value="K_ATPaseA"/>
    <property type="match status" value="1"/>
</dbReference>
<dbReference type="Proteomes" id="UP000599074">
    <property type="component" value="Unassembled WGS sequence"/>
</dbReference>
<keyword evidence="2 9" id="KW-1003">Cell membrane</keyword>
<evidence type="ECO:0000313" key="10">
    <source>
        <dbReference type="EMBL" id="GII23130.1"/>
    </source>
</evidence>
<accession>A0A8J3TKN5</accession>
<sequence>MSPTSAGVLFIASLMVALAAAYAPVGDYLYRVLTGARHSRVERGVYRVVGVNPDGEQTWSGYARAVLAFSAVSVLFLYVFLRLQNHLWLSLGRPPVRPDQAWNTAVSFTTNTDWQSYAAESTMGHLVQMAGLTVQNFASAAVGIAVAAALVRGFARSRTTLVGNFWVDLVRVCLRVLLPVAVIGALLFVAAGAVQNLSAGRDAHTLAGATQHVPGGPVASQEVIKEFGTNGGGFYNANSAHPFENPTAWTNWLQVFLLMVVAFSLPRAFGRMVGDNRQGLAIAVIMAILAIGSVVAVNAFQVAHRGTVPQAVGAAAEGVEVRFGVPQSATFAAATTLTSTGAVDSVHDSYTALGGAIPLANMMLGEVAPGGTGSGLYGILVLAVITVFVAGLMVGRTPEYLGKKIGAREVKLASLYFLTTPALVLVGTGAAMASTWARASMLNSGPHGLSEVLYAYTSAANNNGSAFAGLTADTSWYNTTLGAVMLVGRLLPILLVLGLAGSLAAQQPVPPSAGTLKTHQPLFVGMVVGVVLVLVALTYLPALALGPLAEGL</sequence>
<organism evidence="10 11">
    <name type="scientific">Planosporangium mesophilum</name>
    <dbReference type="NCBI Taxonomy" id="689768"/>
    <lineage>
        <taxon>Bacteria</taxon>
        <taxon>Bacillati</taxon>
        <taxon>Actinomycetota</taxon>
        <taxon>Actinomycetes</taxon>
        <taxon>Micromonosporales</taxon>
        <taxon>Micromonosporaceae</taxon>
        <taxon>Planosporangium</taxon>
    </lineage>
</organism>
<feature type="transmembrane region" description="Helical" evidence="9">
    <location>
        <begin position="415"/>
        <end position="437"/>
    </location>
</feature>
<keyword evidence="4 9" id="KW-0812">Transmembrane</keyword>
<keyword evidence="6 9" id="KW-1133">Transmembrane helix</keyword>
<feature type="transmembrane region" description="Helical" evidence="9">
    <location>
        <begin position="249"/>
        <end position="268"/>
    </location>
</feature>
<comment type="subcellular location">
    <subcellularLocation>
        <location evidence="9">Cell membrane</location>
        <topology evidence="9">Multi-pass membrane protein</topology>
    </subcellularLocation>
</comment>
<feature type="transmembrane region" description="Helical" evidence="9">
    <location>
        <begin position="6"/>
        <end position="30"/>
    </location>
</feature>
<evidence type="ECO:0000256" key="9">
    <source>
        <dbReference type="HAMAP-Rule" id="MF_00275"/>
    </source>
</evidence>
<evidence type="ECO:0000256" key="7">
    <source>
        <dbReference type="ARBA" id="ARBA00023065"/>
    </source>
</evidence>
<feature type="transmembrane region" description="Helical" evidence="9">
    <location>
        <begin position="137"/>
        <end position="155"/>
    </location>
</feature>
<feature type="transmembrane region" description="Helical" evidence="9">
    <location>
        <begin position="280"/>
        <end position="300"/>
    </location>
</feature>
<evidence type="ECO:0000256" key="1">
    <source>
        <dbReference type="ARBA" id="ARBA00022448"/>
    </source>
</evidence>
<evidence type="ECO:0000256" key="3">
    <source>
        <dbReference type="ARBA" id="ARBA00022538"/>
    </source>
</evidence>
<comment type="similarity">
    <text evidence="9">Belongs to the KdpA family.</text>
</comment>
<dbReference type="NCBIfam" id="TIGR00680">
    <property type="entry name" value="kdpA"/>
    <property type="match status" value="1"/>
</dbReference>
<evidence type="ECO:0000256" key="8">
    <source>
        <dbReference type="ARBA" id="ARBA00023136"/>
    </source>
</evidence>
<comment type="function">
    <text evidence="9">Part of the high-affinity ATP-driven potassium transport (or Kdp) system, which catalyzes the hydrolysis of ATP coupled with the electrogenic transport of potassium into the cytoplasm. This subunit binds the extracellular potassium ions and delivers the ions to the membrane domain of KdpB through an intramembrane tunnel.</text>
</comment>
<feature type="transmembrane region" description="Helical" evidence="9">
    <location>
        <begin position="62"/>
        <end position="81"/>
    </location>
</feature>
<feature type="transmembrane region" description="Helical" evidence="9">
    <location>
        <begin position="522"/>
        <end position="542"/>
    </location>
</feature>
<keyword evidence="3 9" id="KW-0633">Potassium transport</keyword>
<evidence type="ECO:0000256" key="6">
    <source>
        <dbReference type="ARBA" id="ARBA00022989"/>
    </source>
</evidence>
<keyword evidence="7 9" id="KW-0406">Ion transport</keyword>
<gene>
    <name evidence="9 10" type="primary">kdpA</name>
    <name evidence="10" type="ORF">Pme01_27270</name>
</gene>
<keyword evidence="1 9" id="KW-0813">Transport</keyword>
<dbReference type="AlphaFoldDB" id="A0A8J3TKN5"/>